<dbReference type="InterPro" id="IPR003018">
    <property type="entry name" value="GAF"/>
</dbReference>
<comment type="similarity">
    <text evidence="1">Belongs to the free Met sulfoxide reductase family.</text>
</comment>
<dbReference type="Proteomes" id="UP001050691">
    <property type="component" value="Unassembled WGS sequence"/>
</dbReference>
<dbReference type="PROSITE" id="PS01320">
    <property type="entry name" value="UPF0067"/>
    <property type="match status" value="1"/>
</dbReference>
<keyword evidence="4" id="KW-1185">Reference proteome</keyword>
<dbReference type="InterPro" id="IPR051330">
    <property type="entry name" value="Phosphatase_reg/MetRdx"/>
</dbReference>
<proteinExistence type="inferred from homology"/>
<protein>
    <recommendedName>
        <fullName evidence="2">GAF domain-containing protein</fullName>
    </recommendedName>
</protein>
<feature type="domain" description="GAF" evidence="2">
    <location>
        <begin position="94"/>
        <end position="185"/>
    </location>
</feature>
<accession>A0AAV5AE31</accession>
<dbReference type="AlphaFoldDB" id="A0AAV5AE31"/>
<dbReference type="PANTHER" id="PTHR21021:SF15">
    <property type="entry name" value="FREE METHIONINE-R-SULFOXIDE REDUCTASE"/>
    <property type="match status" value="1"/>
</dbReference>
<evidence type="ECO:0000313" key="4">
    <source>
        <dbReference type="Proteomes" id="UP001050691"/>
    </source>
</evidence>
<dbReference type="Pfam" id="PF13185">
    <property type="entry name" value="GAF_2"/>
    <property type="match status" value="1"/>
</dbReference>
<comment type="caution">
    <text evidence="3">The sequence shown here is derived from an EMBL/GenBank/DDBJ whole genome shotgun (WGS) entry which is preliminary data.</text>
</comment>
<name>A0AAV5AE31_9AGAM</name>
<dbReference type="PANTHER" id="PTHR21021">
    <property type="entry name" value="GAF/PUTATIVE CYTOSKELETAL PROTEIN"/>
    <property type="match status" value="1"/>
</dbReference>
<sequence>MPHADSSLIPPTISTKSEFYEFVAPQLRALLEGQRNWITNLSNAASLLYHSYESFSSHFGSEDRAVNWSGFYLHSSMFPLQPEEAKKSEGVLLLGPFSGKPACQLIRAQLGKGVCADAYVSRKTVIVQDVNSYPGHIACDGGTQSEIVLPIIVNDQAIGVLDLDCLAIAGFNEEDQKGLEEIVNIIINSCDWDI</sequence>
<reference evidence="3" key="1">
    <citation type="submission" date="2021-10" db="EMBL/GenBank/DDBJ databases">
        <title>De novo Genome Assembly of Clathrus columnatus (Basidiomycota, Fungi) Using Illumina and Nanopore Sequence Data.</title>
        <authorList>
            <person name="Ogiso-Tanaka E."/>
            <person name="Itagaki H."/>
            <person name="Hosoya T."/>
            <person name="Hosaka K."/>
        </authorList>
    </citation>
    <scope>NUCLEOTIDE SEQUENCE</scope>
    <source>
        <strain evidence="3">MO-923</strain>
    </source>
</reference>
<evidence type="ECO:0000256" key="1">
    <source>
        <dbReference type="ARBA" id="ARBA00038454"/>
    </source>
</evidence>
<dbReference type="GO" id="GO:0005829">
    <property type="term" value="C:cytosol"/>
    <property type="evidence" value="ECO:0007669"/>
    <property type="project" value="TreeGrafter"/>
</dbReference>
<gene>
    <name evidence="3" type="ORF">Clacol_005610</name>
</gene>
<dbReference type="SUPFAM" id="SSF55781">
    <property type="entry name" value="GAF domain-like"/>
    <property type="match status" value="1"/>
</dbReference>
<dbReference type="InterPro" id="IPR000614">
    <property type="entry name" value="FRMsr_CS"/>
</dbReference>
<evidence type="ECO:0000313" key="3">
    <source>
        <dbReference type="EMBL" id="GJJ11378.1"/>
    </source>
</evidence>
<dbReference type="Gene3D" id="3.30.450.40">
    <property type="match status" value="1"/>
</dbReference>
<organism evidence="3 4">
    <name type="scientific">Clathrus columnatus</name>
    <dbReference type="NCBI Taxonomy" id="1419009"/>
    <lineage>
        <taxon>Eukaryota</taxon>
        <taxon>Fungi</taxon>
        <taxon>Dikarya</taxon>
        <taxon>Basidiomycota</taxon>
        <taxon>Agaricomycotina</taxon>
        <taxon>Agaricomycetes</taxon>
        <taxon>Phallomycetidae</taxon>
        <taxon>Phallales</taxon>
        <taxon>Clathraceae</taxon>
        <taxon>Clathrus</taxon>
    </lineage>
</organism>
<dbReference type="InterPro" id="IPR029016">
    <property type="entry name" value="GAF-like_dom_sf"/>
</dbReference>
<dbReference type="EMBL" id="BPWL01000006">
    <property type="protein sequence ID" value="GJJ11378.1"/>
    <property type="molecule type" value="Genomic_DNA"/>
</dbReference>
<dbReference type="GO" id="GO:0033745">
    <property type="term" value="F:L-methionine-(R)-S-oxide reductase activity"/>
    <property type="evidence" value="ECO:0007669"/>
    <property type="project" value="TreeGrafter"/>
</dbReference>
<evidence type="ECO:0000259" key="2">
    <source>
        <dbReference type="Pfam" id="PF13185"/>
    </source>
</evidence>